<comment type="similarity">
    <text evidence="1">Belongs to the carbohydrate kinase PfkB family.</text>
</comment>
<evidence type="ECO:0000256" key="6">
    <source>
        <dbReference type="PIRNR" id="PIRNR000535"/>
    </source>
</evidence>
<dbReference type="Pfam" id="PF00294">
    <property type="entry name" value="PfkB"/>
    <property type="match status" value="1"/>
</dbReference>
<dbReference type="GO" id="GO:0008443">
    <property type="term" value="F:phosphofructokinase activity"/>
    <property type="evidence" value="ECO:0007669"/>
    <property type="project" value="TreeGrafter"/>
</dbReference>
<dbReference type="InterPro" id="IPR011611">
    <property type="entry name" value="PfkB_dom"/>
</dbReference>
<dbReference type="Proteomes" id="UP000215332">
    <property type="component" value="Chromosome 1"/>
</dbReference>
<dbReference type="PIRSF" id="PIRSF000535">
    <property type="entry name" value="1PFK/6PFK/LacC"/>
    <property type="match status" value="1"/>
</dbReference>
<keyword evidence="3" id="KW-0547">Nucleotide-binding</keyword>
<gene>
    <name evidence="8" type="primary">lacC</name>
    <name evidence="8" type="ORF">SAMEA4412665_00514</name>
</gene>
<evidence type="ECO:0000256" key="4">
    <source>
        <dbReference type="ARBA" id="ARBA00022777"/>
    </source>
</evidence>
<dbReference type="InterPro" id="IPR002173">
    <property type="entry name" value="Carboh/pur_kinase_PfkB_CS"/>
</dbReference>
<evidence type="ECO:0000313" key="8">
    <source>
        <dbReference type="EMBL" id="SNV30939.1"/>
    </source>
</evidence>
<organism evidence="8 9">
    <name type="scientific">Cutibacterium granulosum</name>
    <dbReference type="NCBI Taxonomy" id="33011"/>
    <lineage>
        <taxon>Bacteria</taxon>
        <taxon>Bacillati</taxon>
        <taxon>Actinomycetota</taxon>
        <taxon>Actinomycetes</taxon>
        <taxon>Propionibacteriales</taxon>
        <taxon>Propionibacteriaceae</taxon>
        <taxon>Cutibacterium</taxon>
    </lineage>
</organism>
<protein>
    <submittedName>
        <fullName evidence="8">Tagatose-6-phosphate kinase</fullName>
        <ecNumber evidence="8">2.7.1.144</ecNumber>
    </submittedName>
</protein>
<keyword evidence="5" id="KW-0067">ATP-binding</keyword>
<evidence type="ECO:0000313" key="9">
    <source>
        <dbReference type="Proteomes" id="UP000215332"/>
    </source>
</evidence>
<dbReference type="EC" id="2.7.1.144" evidence="8"/>
<keyword evidence="4 8" id="KW-0418">Kinase</keyword>
<name>A0A239W9R7_9ACTN</name>
<evidence type="ECO:0000259" key="7">
    <source>
        <dbReference type="Pfam" id="PF00294"/>
    </source>
</evidence>
<keyword evidence="2 6" id="KW-0808">Transferase</keyword>
<dbReference type="PROSITE" id="PS00584">
    <property type="entry name" value="PFKB_KINASES_2"/>
    <property type="match status" value="1"/>
</dbReference>
<feature type="domain" description="Carbohydrate kinase PfkB" evidence="7">
    <location>
        <begin position="60"/>
        <end position="341"/>
    </location>
</feature>
<dbReference type="eggNOG" id="COG1105">
    <property type="taxonomic scope" value="Bacteria"/>
</dbReference>
<sequence length="354" mass="36840">MSGKVFFCCFIWLPLLICHSFQHIRCVGTASGIDEGVTVIVTVTLNPSIDRTAGLSGPLNRGRVNRLGSCDEVAAGKGVNISRVLHGAGVDTCAIVPAHCEDPLVIGLQNDDIPHLAVPIRAATRTNLTLTEPDGTTTKINEPGAHLSPDELAAIEQAVVTKAHEATWVVMSGSLPPGVPAAWYAAMTERLHEVGVKVAVDTSDEPLHELATRLPEAAPDLIKPNSVELGQLCGADGKALETAADHGDFNTVVSAARRLHGIENVLVTLGGAGALLVTEHDAWHARFEPVEVRSTVGAGDSSLAGFLLAHARGDQPETCLRTAVAWGTAAAALPGSTMPTPAQADAIGVSLVHL</sequence>
<dbReference type="Gene3D" id="3.40.1190.20">
    <property type="match status" value="1"/>
</dbReference>
<dbReference type="PANTHER" id="PTHR46566:SF5">
    <property type="entry name" value="1-PHOSPHOFRUCTOKINASE"/>
    <property type="match status" value="1"/>
</dbReference>
<dbReference type="SUPFAM" id="SSF53613">
    <property type="entry name" value="Ribokinase-like"/>
    <property type="match status" value="1"/>
</dbReference>
<dbReference type="GO" id="GO:0005524">
    <property type="term" value="F:ATP binding"/>
    <property type="evidence" value="ECO:0007669"/>
    <property type="project" value="UniProtKB-KW"/>
</dbReference>
<dbReference type="AlphaFoldDB" id="A0A239W9R7"/>
<dbReference type="NCBIfam" id="TIGR03168">
    <property type="entry name" value="1-PFK"/>
    <property type="match status" value="1"/>
</dbReference>
<evidence type="ECO:0000256" key="3">
    <source>
        <dbReference type="ARBA" id="ARBA00022741"/>
    </source>
</evidence>
<dbReference type="InterPro" id="IPR017583">
    <property type="entry name" value="Tagatose/fructose_Pkinase"/>
</dbReference>
<dbReference type="KEGG" id="cgrn:4412665_00514"/>
<reference evidence="8 9" key="1">
    <citation type="submission" date="2017-06" db="EMBL/GenBank/DDBJ databases">
        <authorList>
            <consortium name="Pathogen Informatics"/>
        </authorList>
    </citation>
    <scope>NUCLEOTIDE SEQUENCE [LARGE SCALE GENOMIC DNA]</scope>
    <source>
        <strain evidence="8 9">NCTC11865</strain>
    </source>
</reference>
<accession>A0A239W9R7</accession>
<proteinExistence type="inferred from homology"/>
<dbReference type="CDD" id="cd01164">
    <property type="entry name" value="FruK_PfkB_like"/>
    <property type="match status" value="1"/>
</dbReference>
<dbReference type="InterPro" id="IPR029056">
    <property type="entry name" value="Ribokinase-like"/>
</dbReference>
<dbReference type="PANTHER" id="PTHR46566">
    <property type="entry name" value="1-PHOSPHOFRUCTOKINASE-RELATED"/>
    <property type="match status" value="1"/>
</dbReference>
<evidence type="ECO:0000256" key="5">
    <source>
        <dbReference type="ARBA" id="ARBA00022840"/>
    </source>
</evidence>
<dbReference type="EMBL" id="LT906441">
    <property type="protein sequence ID" value="SNV30939.1"/>
    <property type="molecule type" value="Genomic_DNA"/>
</dbReference>
<evidence type="ECO:0000256" key="1">
    <source>
        <dbReference type="ARBA" id="ARBA00010688"/>
    </source>
</evidence>
<dbReference type="GO" id="GO:0005829">
    <property type="term" value="C:cytosol"/>
    <property type="evidence" value="ECO:0007669"/>
    <property type="project" value="TreeGrafter"/>
</dbReference>
<dbReference type="GO" id="GO:0009024">
    <property type="term" value="F:tagatose-6-phosphate kinase activity"/>
    <property type="evidence" value="ECO:0007669"/>
    <property type="project" value="UniProtKB-EC"/>
</dbReference>
<evidence type="ECO:0000256" key="2">
    <source>
        <dbReference type="ARBA" id="ARBA00022679"/>
    </source>
</evidence>